<dbReference type="PROSITE" id="PS50157">
    <property type="entry name" value="ZINC_FINGER_C2H2_2"/>
    <property type="match status" value="1"/>
</dbReference>
<dbReference type="AlphaFoldDB" id="A0A6V7V982"/>
<proteinExistence type="predicted"/>
<keyword evidence="1" id="KW-0479">Metal-binding</keyword>
<evidence type="ECO:0000313" key="5">
    <source>
        <dbReference type="Proteomes" id="UP000580250"/>
    </source>
</evidence>
<gene>
    <name evidence="4" type="ORF">MENT_LOCUS22999</name>
</gene>
<dbReference type="OrthoDB" id="1903104at2759"/>
<feature type="domain" description="C2H2-type" evidence="3">
    <location>
        <begin position="38"/>
        <end position="66"/>
    </location>
</feature>
<evidence type="ECO:0000256" key="2">
    <source>
        <dbReference type="SAM" id="MobiDB-lite"/>
    </source>
</evidence>
<organism evidence="4 5">
    <name type="scientific">Meloidogyne enterolobii</name>
    <name type="common">Root-knot nematode worm</name>
    <name type="synonym">Meloidogyne mayaguensis</name>
    <dbReference type="NCBI Taxonomy" id="390850"/>
    <lineage>
        <taxon>Eukaryota</taxon>
        <taxon>Metazoa</taxon>
        <taxon>Ecdysozoa</taxon>
        <taxon>Nematoda</taxon>
        <taxon>Chromadorea</taxon>
        <taxon>Rhabditida</taxon>
        <taxon>Tylenchina</taxon>
        <taxon>Tylenchomorpha</taxon>
        <taxon>Tylenchoidea</taxon>
        <taxon>Meloidogynidae</taxon>
        <taxon>Meloidogyninae</taxon>
        <taxon>Meloidogyne</taxon>
    </lineage>
</organism>
<dbReference type="InterPro" id="IPR036236">
    <property type="entry name" value="Znf_C2H2_sf"/>
</dbReference>
<dbReference type="GO" id="GO:0008270">
    <property type="term" value="F:zinc ion binding"/>
    <property type="evidence" value="ECO:0007669"/>
    <property type="project" value="UniProtKB-KW"/>
</dbReference>
<protein>
    <recommendedName>
        <fullName evidence="3">C2H2-type domain-containing protein</fullName>
    </recommendedName>
</protein>
<evidence type="ECO:0000256" key="1">
    <source>
        <dbReference type="PROSITE-ProRule" id="PRU00042"/>
    </source>
</evidence>
<comment type="caution">
    <text evidence="4">The sequence shown here is derived from an EMBL/GenBank/DDBJ whole genome shotgun (WGS) entry which is preliminary data.</text>
</comment>
<feature type="region of interest" description="Disordered" evidence="2">
    <location>
        <begin position="64"/>
        <end position="86"/>
    </location>
</feature>
<accession>A0A6V7V982</accession>
<dbReference type="InterPro" id="IPR013087">
    <property type="entry name" value="Znf_C2H2_type"/>
</dbReference>
<evidence type="ECO:0000259" key="3">
    <source>
        <dbReference type="PROSITE" id="PS50157"/>
    </source>
</evidence>
<feature type="region of interest" description="Disordered" evidence="2">
    <location>
        <begin position="1"/>
        <end position="32"/>
    </location>
</feature>
<sequence>MRIAKNGEQVDSPGYMGSSGANEDGRSVAAPPPDIRPFVCQFCGAKYKSRPGLTYHRAHTHQAEIAATKNDVPPSPSTPFTNTSIY</sequence>
<reference evidence="4 5" key="1">
    <citation type="submission" date="2020-08" db="EMBL/GenBank/DDBJ databases">
        <authorList>
            <person name="Koutsovoulos G."/>
            <person name="Danchin GJ E."/>
        </authorList>
    </citation>
    <scope>NUCLEOTIDE SEQUENCE [LARGE SCALE GENOMIC DNA]</scope>
</reference>
<evidence type="ECO:0000313" key="4">
    <source>
        <dbReference type="EMBL" id="CAD2171505.1"/>
    </source>
</evidence>
<dbReference type="Proteomes" id="UP000580250">
    <property type="component" value="Unassembled WGS sequence"/>
</dbReference>
<dbReference type="EMBL" id="CAJEWN010000185">
    <property type="protein sequence ID" value="CAD2171505.1"/>
    <property type="molecule type" value="Genomic_DNA"/>
</dbReference>
<dbReference type="PROSITE" id="PS00028">
    <property type="entry name" value="ZINC_FINGER_C2H2_1"/>
    <property type="match status" value="1"/>
</dbReference>
<keyword evidence="1" id="KW-0862">Zinc</keyword>
<dbReference type="SUPFAM" id="SSF57667">
    <property type="entry name" value="beta-beta-alpha zinc fingers"/>
    <property type="match status" value="1"/>
</dbReference>
<name>A0A6V7V982_MELEN</name>
<keyword evidence="1" id="KW-0863">Zinc-finger</keyword>